<gene>
    <name evidence="2" type="ORF">DRV84_03375</name>
</gene>
<evidence type="ECO:0000313" key="2">
    <source>
        <dbReference type="EMBL" id="REC58611.1"/>
    </source>
</evidence>
<protein>
    <submittedName>
        <fullName evidence="2">DUF3726 domain-containing protein</fullName>
    </submittedName>
</protein>
<organism evidence="2 3">
    <name type="scientific">Rhodosalinus sediminis</name>
    <dbReference type="NCBI Taxonomy" id="1940533"/>
    <lineage>
        <taxon>Bacteria</taxon>
        <taxon>Pseudomonadati</taxon>
        <taxon>Pseudomonadota</taxon>
        <taxon>Alphaproteobacteria</taxon>
        <taxon>Rhodobacterales</taxon>
        <taxon>Paracoccaceae</taxon>
        <taxon>Rhodosalinus</taxon>
    </lineage>
</organism>
<sequence>MGAAPRPRPGRRAAPRRAPRRTPGRAGGRAPPAPAGASRRRAPRADRRAPALRRDPRQHDRCRPDADRHAAREALLLRGGLLRSALGSLGAHRNVPRRALPARAARPARGRLGLAGGGGVTPLSLGEAEALARKAARGAGLDWGTAEEAGRAVRWLCAHQFPGGEALAGLLIASDRVPPARRAPVCGMVWRARAGCLCPVTAGAALADRAGAGPHAVTLADLAWPLLLLPFAQAAAARHGATLRVAWPGFRADVAAGALALGPAEAGEAARAAEVTCRPVPVPQGEGRPRGYRAALRPAARAALERFAARTYAPATQAGRLAGAGAGLTDND</sequence>
<feature type="region of interest" description="Disordered" evidence="1">
    <location>
        <begin position="1"/>
        <end position="67"/>
    </location>
</feature>
<dbReference type="InterPro" id="IPR022201">
    <property type="entry name" value="DUF3726"/>
</dbReference>
<dbReference type="Proteomes" id="UP000257131">
    <property type="component" value="Unassembled WGS sequence"/>
</dbReference>
<keyword evidence="3" id="KW-1185">Reference proteome</keyword>
<proteinExistence type="predicted"/>
<evidence type="ECO:0000256" key="1">
    <source>
        <dbReference type="SAM" id="MobiDB-lite"/>
    </source>
</evidence>
<dbReference type="AlphaFoldDB" id="A0A3D9BZ27"/>
<dbReference type="EMBL" id="QOHR01000002">
    <property type="protein sequence ID" value="REC58611.1"/>
    <property type="molecule type" value="Genomic_DNA"/>
</dbReference>
<feature type="compositionally biased region" description="Basic residues" evidence="1">
    <location>
        <begin position="8"/>
        <end position="23"/>
    </location>
</feature>
<feature type="compositionally biased region" description="Basic and acidic residues" evidence="1">
    <location>
        <begin position="43"/>
        <end position="67"/>
    </location>
</feature>
<name>A0A3D9BZ27_9RHOB</name>
<evidence type="ECO:0000313" key="3">
    <source>
        <dbReference type="Proteomes" id="UP000257131"/>
    </source>
</evidence>
<dbReference type="Pfam" id="PF12525">
    <property type="entry name" value="DUF3726"/>
    <property type="match status" value="1"/>
</dbReference>
<accession>A0A3D9BZ27</accession>
<comment type="caution">
    <text evidence="2">The sequence shown here is derived from an EMBL/GenBank/DDBJ whole genome shotgun (WGS) entry which is preliminary data.</text>
</comment>
<reference evidence="2 3" key="1">
    <citation type="journal article" date="2017" name="Int. J. Syst. Evol. Microbiol.">
        <title>Rhodosalinus sediminis gen. nov., sp. nov., isolated from marine saltern.</title>
        <authorList>
            <person name="Guo L.Y."/>
            <person name="Ling S.K."/>
            <person name="Li C.M."/>
            <person name="Chen G.J."/>
            <person name="Du Z.J."/>
        </authorList>
    </citation>
    <scope>NUCLEOTIDE SEQUENCE [LARGE SCALE GENOMIC DNA]</scope>
    <source>
        <strain evidence="2 3">WDN1C137</strain>
    </source>
</reference>